<keyword evidence="4" id="KW-0238">DNA-binding</keyword>
<dbReference type="GO" id="GO:0005524">
    <property type="term" value="F:ATP binding"/>
    <property type="evidence" value="ECO:0007669"/>
    <property type="project" value="UniProtKB-KW"/>
</dbReference>
<evidence type="ECO:0000256" key="5">
    <source>
        <dbReference type="SAM" id="MobiDB-lite"/>
    </source>
</evidence>
<evidence type="ECO:0000313" key="7">
    <source>
        <dbReference type="EMBL" id="VAW34397.1"/>
    </source>
</evidence>
<comment type="similarity">
    <text evidence="1">Belongs to the FtsK/SpoIIIE/SftA family.</text>
</comment>
<evidence type="ECO:0000256" key="2">
    <source>
        <dbReference type="ARBA" id="ARBA00022741"/>
    </source>
</evidence>
<evidence type="ECO:0000256" key="3">
    <source>
        <dbReference type="ARBA" id="ARBA00022840"/>
    </source>
</evidence>
<dbReference type="PANTHER" id="PTHR22683:SF41">
    <property type="entry name" value="DNA TRANSLOCASE FTSK"/>
    <property type="match status" value="1"/>
</dbReference>
<keyword evidence="2" id="KW-0547">Nucleotide-binding</keyword>
<dbReference type="AlphaFoldDB" id="A0A3B0V8G6"/>
<dbReference type="GO" id="GO:0003677">
    <property type="term" value="F:DNA binding"/>
    <property type="evidence" value="ECO:0007669"/>
    <property type="project" value="UniProtKB-KW"/>
</dbReference>
<sequence>MIGFELILLTLLPFSYQISNATLPEAHLGKGGGLVGWALSVPLLDFFGAFLTNSFYLLLLAYGISLMVGFTWDDFLQGLNTLSRRLRQLSQELAPTAQPRTQSKRAVQLPLPDQPPITNHDELLIIEETAVSPKTDSTRRSRKLPPLSILEKSSEVALTTEEIDEKKRIIEETLAHFGLPATVSQIQSGPAVTQFGVEPGYIERIGSDGAPRQQKVRINQIAALRKDLALALAATRLRIQAPVPGQGIVGIEVPNAETAVVRLRSVMQSPAFSRLKTPLAVALGQDVSGAPVAIDLAKMPHLLIAGTTGSGKSVLINTLITCLVFNNTPDKLNLIMIDPKKVELIRFNGLPHLIGTVEVEADRAVGVLRWLTAEMDRRYETFAQ</sequence>
<dbReference type="Pfam" id="PF17854">
    <property type="entry name" value="FtsK_alpha"/>
    <property type="match status" value="1"/>
</dbReference>
<feature type="domain" description="FtsK" evidence="6">
    <location>
        <begin position="289"/>
        <end position="384"/>
    </location>
</feature>
<dbReference type="Gene3D" id="3.30.980.40">
    <property type="match status" value="1"/>
</dbReference>
<dbReference type="InterPro" id="IPR027417">
    <property type="entry name" value="P-loop_NTPase"/>
</dbReference>
<dbReference type="Pfam" id="PF01580">
    <property type="entry name" value="FtsK_SpoIIIE"/>
    <property type="match status" value="1"/>
</dbReference>
<dbReference type="PROSITE" id="PS50901">
    <property type="entry name" value="FTSK"/>
    <property type="match status" value="1"/>
</dbReference>
<accession>A0A3B0V8G6</accession>
<protein>
    <submittedName>
        <fullName evidence="7">DNA translocase FtsK</fullName>
    </submittedName>
</protein>
<feature type="non-terminal residue" evidence="7">
    <location>
        <position position="384"/>
    </location>
</feature>
<organism evidence="7">
    <name type="scientific">hydrothermal vent metagenome</name>
    <dbReference type="NCBI Taxonomy" id="652676"/>
    <lineage>
        <taxon>unclassified sequences</taxon>
        <taxon>metagenomes</taxon>
        <taxon>ecological metagenomes</taxon>
    </lineage>
</organism>
<dbReference type="Gene3D" id="3.40.50.300">
    <property type="entry name" value="P-loop containing nucleotide triphosphate hydrolases"/>
    <property type="match status" value="1"/>
</dbReference>
<name>A0A3B0V8G6_9ZZZZ</name>
<dbReference type="SUPFAM" id="SSF52540">
    <property type="entry name" value="P-loop containing nucleoside triphosphate hydrolases"/>
    <property type="match status" value="1"/>
</dbReference>
<dbReference type="InterPro" id="IPR050206">
    <property type="entry name" value="FtsK/SpoIIIE/SftA"/>
</dbReference>
<reference evidence="7" key="1">
    <citation type="submission" date="2018-06" db="EMBL/GenBank/DDBJ databases">
        <authorList>
            <person name="Zhirakovskaya E."/>
        </authorList>
    </citation>
    <scope>NUCLEOTIDE SEQUENCE</scope>
</reference>
<evidence type="ECO:0000256" key="1">
    <source>
        <dbReference type="ARBA" id="ARBA00006474"/>
    </source>
</evidence>
<keyword evidence="3" id="KW-0067">ATP-binding</keyword>
<dbReference type="PANTHER" id="PTHR22683">
    <property type="entry name" value="SPORULATION PROTEIN RELATED"/>
    <property type="match status" value="1"/>
</dbReference>
<gene>
    <name evidence="7" type="ORF">MNBD_CHLOROFLEXI01-3505</name>
</gene>
<evidence type="ECO:0000259" key="6">
    <source>
        <dbReference type="PROSITE" id="PS50901"/>
    </source>
</evidence>
<dbReference type="EMBL" id="UOEU01000535">
    <property type="protein sequence ID" value="VAW34397.1"/>
    <property type="molecule type" value="Genomic_DNA"/>
</dbReference>
<dbReference type="InterPro" id="IPR041027">
    <property type="entry name" value="FtsK_alpha"/>
</dbReference>
<feature type="region of interest" description="Disordered" evidence="5">
    <location>
        <begin position="93"/>
        <end position="112"/>
    </location>
</feature>
<dbReference type="InterPro" id="IPR002543">
    <property type="entry name" value="FtsK_dom"/>
</dbReference>
<proteinExistence type="inferred from homology"/>
<evidence type="ECO:0000256" key="4">
    <source>
        <dbReference type="ARBA" id="ARBA00023125"/>
    </source>
</evidence>